<evidence type="ECO:0000313" key="9">
    <source>
        <dbReference type="EMBL" id="MDX5950221.1"/>
    </source>
</evidence>
<feature type="transmembrane region" description="Helical" evidence="7">
    <location>
        <begin position="218"/>
        <end position="239"/>
    </location>
</feature>
<feature type="transmembrane region" description="Helical" evidence="7">
    <location>
        <begin position="121"/>
        <end position="141"/>
    </location>
</feature>
<dbReference type="PANTHER" id="PTHR30151:SF0">
    <property type="entry name" value="ABC TRANSPORTER PERMEASE PROTEIN MJ0413-RELATED"/>
    <property type="match status" value="1"/>
</dbReference>
<reference evidence="9 10" key="1">
    <citation type="submission" date="2023-11" db="EMBL/GenBank/DDBJ databases">
        <title>MicrobeMod: A computational toolkit for identifying prokaryotic methylation and restriction-modification with nanopore sequencing.</title>
        <authorList>
            <person name="Crits-Christoph A."/>
            <person name="Kang S.C."/>
            <person name="Lee H."/>
            <person name="Ostrov N."/>
        </authorList>
    </citation>
    <scope>NUCLEOTIDE SEQUENCE [LARGE SCALE GENOMIC DNA]</scope>
    <source>
        <strain evidence="9 10">ATCC 29145</strain>
    </source>
</reference>
<dbReference type="Proteomes" id="UP001277471">
    <property type="component" value="Unassembled WGS sequence"/>
</dbReference>
<dbReference type="SUPFAM" id="SSF161098">
    <property type="entry name" value="MetI-like"/>
    <property type="match status" value="2"/>
</dbReference>
<dbReference type="PANTHER" id="PTHR30151">
    <property type="entry name" value="ALKANE SULFONATE ABC TRANSPORTER-RELATED, MEMBRANE SUBUNIT"/>
    <property type="match status" value="1"/>
</dbReference>
<dbReference type="InterPro" id="IPR000515">
    <property type="entry name" value="MetI-like"/>
</dbReference>
<dbReference type="RefSeq" id="WP_244621344.1">
    <property type="nucleotide sequence ID" value="NZ_CP032342.1"/>
</dbReference>
<dbReference type="PROSITE" id="PS50928">
    <property type="entry name" value="ABC_TM1"/>
    <property type="match status" value="2"/>
</dbReference>
<evidence type="ECO:0000256" key="2">
    <source>
        <dbReference type="ARBA" id="ARBA00022448"/>
    </source>
</evidence>
<feature type="domain" description="ABC transmembrane type-1" evidence="8">
    <location>
        <begin position="314"/>
        <end position="494"/>
    </location>
</feature>
<keyword evidence="10" id="KW-1185">Reference proteome</keyword>
<comment type="caution">
    <text evidence="9">The sequence shown here is derived from an EMBL/GenBank/DDBJ whole genome shotgun (WGS) entry which is preliminary data.</text>
</comment>
<keyword evidence="6 7" id="KW-0472">Membrane</keyword>
<keyword evidence="2 7" id="KW-0813">Transport</keyword>
<dbReference type="Gene3D" id="1.10.3720.10">
    <property type="entry name" value="MetI-like"/>
    <property type="match status" value="2"/>
</dbReference>
<feature type="transmembrane region" description="Helical" evidence="7">
    <location>
        <begin position="352"/>
        <end position="374"/>
    </location>
</feature>
<feature type="transmembrane region" description="Helical" evidence="7">
    <location>
        <begin position="182"/>
        <end position="206"/>
    </location>
</feature>
<sequence>MTRAGIQRLLITAAAVLALEASCRLGYVGRSTMIPPSEMLTELIRLMGTDGFWTQIGFTLRNILAAAVAAMVVGFAGGVTLHALPRVRRAVEPLIASYYALPFFVLYPLFIVLLGMNALPIIAMGFLYAVMAMVTATLSGLDRIPPVLRKVGRTYRLDRFQDALLIQLPAAGPHIFTGVKLALSYSVTGVIGAEFILAGSGLGYSIAFAYNNLQDRTMYALLLFVVVFVSSLTVLLHWAEQRVRHRSGAGRVGAARDTAGAREKLVAAAVIALLILGGWQLFHGLAGDEALASPAVTLNRLVVLFGNPSFWENVAETAKALGLSLLISCIGGGLAGVLIGANRALSDVLEPLFVTLYAIPKVTLYPVILLLFGLGMPAKVAFGTLHGFIPMMLVTMGAIRAMNPVLRRSARAMRLSRMQTLSAILVPATVPEIVTGLRISFSITLLGVMVGEMFASKRGLGFMIMNGISVNDTATMMSVTVLIGLFALAVNSALLALDNRMHRAS</sequence>
<evidence type="ECO:0000256" key="6">
    <source>
        <dbReference type="ARBA" id="ARBA00023136"/>
    </source>
</evidence>
<keyword evidence="5 7" id="KW-1133">Transmembrane helix</keyword>
<evidence type="ECO:0000256" key="5">
    <source>
        <dbReference type="ARBA" id="ARBA00022989"/>
    </source>
</evidence>
<organism evidence="9 10">
    <name type="scientific">Azospirillum brasilense</name>
    <dbReference type="NCBI Taxonomy" id="192"/>
    <lineage>
        <taxon>Bacteria</taxon>
        <taxon>Pseudomonadati</taxon>
        <taxon>Pseudomonadota</taxon>
        <taxon>Alphaproteobacteria</taxon>
        <taxon>Rhodospirillales</taxon>
        <taxon>Azospirillaceae</taxon>
        <taxon>Azospirillum</taxon>
    </lineage>
</organism>
<evidence type="ECO:0000259" key="8">
    <source>
        <dbReference type="PROSITE" id="PS50928"/>
    </source>
</evidence>
<feature type="domain" description="ABC transmembrane type-1" evidence="8">
    <location>
        <begin position="56"/>
        <end position="236"/>
    </location>
</feature>
<feature type="transmembrane region" description="Helical" evidence="7">
    <location>
        <begin position="380"/>
        <end position="402"/>
    </location>
</feature>
<dbReference type="Pfam" id="PF00528">
    <property type="entry name" value="BPD_transp_1"/>
    <property type="match status" value="2"/>
</dbReference>
<feature type="transmembrane region" description="Helical" evidence="7">
    <location>
        <begin position="474"/>
        <end position="497"/>
    </location>
</feature>
<evidence type="ECO:0000256" key="1">
    <source>
        <dbReference type="ARBA" id="ARBA00004651"/>
    </source>
</evidence>
<name>A0ABU4P2L4_AZOBR</name>
<dbReference type="InterPro" id="IPR035906">
    <property type="entry name" value="MetI-like_sf"/>
</dbReference>
<accession>A0ABU4P2L4</accession>
<proteinExistence type="inferred from homology"/>
<evidence type="ECO:0000256" key="3">
    <source>
        <dbReference type="ARBA" id="ARBA00022475"/>
    </source>
</evidence>
<feature type="transmembrane region" description="Helical" evidence="7">
    <location>
        <begin position="320"/>
        <end position="340"/>
    </location>
</feature>
<comment type="subcellular location">
    <subcellularLocation>
        <location evidence="1 7">Cell membrane</location>
        <topology evidence="1 7">Multi-pass membrane protein</topology>
    </subcellularLocation>
</comment>
<dbReference type="GeneID" id="71759901"/>
<keyword evidence="4 7" id="KW-0812">Transmembrane</keyword>
<feature type="transmembrane region" description="Helical" evidence="7">
    <location>
        <begin position="265"/>
        <end position="282"/>
    </location>
</feature>
<feature type="transmembrane region" description="Helical" evidence="7">
    <location>
        <begin position="423"/>
        <end position="454"/>
    </location>
</feature>
<feature type="transmembrane region" description="Helical" evidence="7">
    <location>
        <begin position="96"/>
        <end position="115"/>
    </location>
</feature>
<gene>
    <name evidence="9" type="ORF">SIM66_03245</name>
</gene>
<evidence type="ECO:0000256" key="4">
    <source>
        <dbReference type="ARBA" id="ARBA00022692"/>
    </source>
</evidence>
<comment type="similarity">
    <text evidence="7">Belongs to the binding-protein-dependent transport system permease family.</text>
</comment>
<keyword evidence="3" id="KW-1003">Cell membrane</keyword>
<feature type="transmembrane region" description="Helical" evidence="7">
    <location>
        <begin position="63"/>
        <end position="84"/>
    </location>
</feature>
<dbReference type="CDD" id="cd06261">
    <property type="entry name" value="TM_PBP2"/>
    <property type="match status" value="1"/>
</dbReference>
<dbReference type="EMBL" id="JAWXYC010000001">
    <property type="protein sequence ID" value="MDX5950221.1"/>
    <property type="molecule type" value="Genomic_DNA"/>
</dbReference>
<evidence type="ECO:0000256" key="7">
    <source>
        <dbReference type="RuleBase" id="RU363032"/>
    </source>
</evidence>
<evidence type="ECO:0000313" key="10">
    <source>
        <dbReference type="Proteomes" id="UP001277471"/>
    </source>
</evidence>
<protein>
    <submittedName>
        <fullName evidence="9">ABC transporter permease subunit</fullName>
    </submittedName>
</protein>